<protein>
    <submittedName>
        <fullName evidence="2">Uncharacterized protein</fullName>
    </submittedName>
</protein>
<dbReference type="AlphaFoldDB" id="A0A346NHX7"/>
<dbReference type="RefSeq" id="WP_117315151.1">
    <property type="nucleotide sequence ID" value="NZ_CP031769.1"/>
</dbReference>
<reference evidence="2 3" key="1">
    <citation type="submission" date="2018-08" db="EMBL/GenBank/DDBJ databases">
        <title>Salinimonas sediminis sp. nov., a piezophilic bacterium isolated from a deep-sea sediment sample from the New Britain Trench.</title>
        <authorList>
            <person name="Cao J."/>
        </authorList>
    </citation>
    <scope>NUCLEOTIDE SEQUENCE [LARGE SCALE GENOMIC DNA]</scope>
    <source>
        <strain evidence="2 3">N102</strain>
    </source>
</reference>
<evidence type="ECO:0000313" key="2">
    <source>
        <dbReference type="EMBL" id="AXR05134.1"/>
    </source>
</evidence>
<gene>
    <name evidence="2" type="ORF">D0Y50_01350</name>
</gene>
<dbReference type="EMBL" id="CP031769">
    <property type="protein sequence ID" value="AXR05134.1"/>
    <property type="molecule type" value="Genomic_DNA"/>
</dbReference>
<proteinExistence type="predicted"/>
<evidence type="ECO:0000256" key="1">
    <source>
        <dbReference type="SAM" id="SignalP"/>
    </source>
</evidence>
<dbReference type="Proteomes" id="UP000262073">
    <property type="component" value="Chromosome"/>
</dbReference>
<accession>A0A346NHX7</accession>
<feature type="chain" id="PRO_5017031192" evidence="1">
    <location>
        <begin position="34"/>
        <end position="121"/>
    </location>
</feature>
<name>A0A346NHX7_9ALTE</name>
<keyword evidence="1" id="KW-0732">Signal</keyword>
<evidence type="ECO:0000313" key="3">
    <source>
        <dbReference type="Proteomes" id="UP000262073"/>
    </source>
</evidence>
<keyword evidence="3" id="KW-1185">Reference proteome</keyword>
<feature type="signal peptide" evidence="1">
    <location>
        <begin position="1"/>
        <end position="33"/>
    </location>
</feature>
<dbReference type="KEGG" id="salm:D0Y50_01350"/>
<organism evidence="2 3">
    <name type="scientific">Salinimonas sediminis</name>
    <dbReference type="NCBI Taxonomy" id="2303538"/>
    <lineage>
        <taxon>Bacteria</taxon>
        <taxon>Pseudomonadati</taxon>
        <taxon>Pseudomonadota</taxon>
        <taxon>Gammaproteobacteria</taxon>
        <taxon>Alteromonadales</taxon>
        <taxon>Alteromonadaceae</taxon>
        <taxon>Alteromonas/Salinimonas group</taxon>
        <taxon>Salinimonas</taxon>
    </lineage>
</organism>
<sequence>MSLAANPTFVSRYAATLWLLCACVLAMVSSAPAAATSAVPAYESFNDTITMSVGRAGPAVAMVKASPQDLLDDDLPYLAVAVCTWLLASPPAATPALPYQLTAYHSHYSHWYHSRAPPVLL</sequence>